<organism evidence="1 2">
    <name type="scientific">Pseudolactococcus chungangensis</name>
    <dbReference type="NCBI Taxonomy" id="451457"/>
    <lineage>
        <taxon>Bacteria</taxon>
        <taxon>Bacillati</taxon>
        <taxon>Bacillota</taxon>
        <taxon>Bacilli</taxon>
        <taxon>Lactobacillales</taxon>
        <taxon>Streptococcaceae</taxon>
        <taxon>Pseudolactococcus</taxon>
    </lineage>
</organism>
<sequence length="45" mass="5195">MKNKQLAPGMHDKLFKRAHSVYQIETKVSNFLMASGFNRIDTPMI</sequence>
<evidence type="ECO:0000313" key="1">
    <source>
        <dbReference type="EMBL" id="NLH35548.1"/>
    </source>
</evidence>
<gene>
    <name evidence="1" type="ORF">GX453_05935</name>
</gene>
<dbReference type="Proteomes" id="UP000559962">
    <property type="component" value="Unassembled WGS sequence"/>
</dbReference>
<comment type="caution">
    <text evidence="1">The sequence shown here is derived from an EMBL/GenBank/DDBJ whole genome shotgun (WGS) entry which is preliminary data.</text>
</comment>
<dbReference type="AlphaFoldDB" id="A0A847J1M4"/>
<reference evidence="1 2" key="1">
    <citation type="journal article" date="2020" name="Biotechnol. Biofuels">
        <title>New insights from the biogas microbiome by comprehensive genome-resolved metagenomics of nearly 1600 species originating from multiple anaerobic digesters.</title>
        <authorList>
            <person name="Campanaro S."/>
            <person name="Treu L."/>
            <person name="Rodriguez-R L.M."/>
            <person name="Kovalovszki A."/>
            <person name="Ziels R.M."/>
            <person name="Maus I."/>
            <person name="Zhu X."/>
            <person name="Kougias P.G."/>
            <person name="Basile A."/>
            <person name="Luo G."/>
            <person name="Schluter A."/>
            <person name="Konstantinidis K.T."/>
            <person name="Angelidaki I."/>
        </authorList>
    </citation>
    <scope>NUCLEOTIDE SEQUENCE [LARGE SCALE GENOMIC DNA]</scope>
    <source>
        <strain evidence="1">AS27yjCOA_61</strain>
    </source>
</reference>
<keyword evidence="1" id="KW-0328">Glycosyltransferase</keyword>
<name>A0A847J1M4_9LACT</name>
<keyword evidence="1" id="KW-0808">Transferase</keyword>
<dbReference type="GO" id="GO:0016757">
    <property type="term" value="F:glycosyltransferase activity"/>
    <property type="evidence" value="ECO:0007669"/>
    <property type="project" value="UniProtKB-KW"/>
</dbReference>
<accession>A0A847J1M4</accession>
<proteinExistence type="predicted"/>
<dbReference type="EMBL" id="JAAYVO010000076">
    <property type="protein sequence ID" value="NLH35548.1"/>
    <property type="molecule type" value="Genomic_DNA"/>
</dbReference>
<evidence type="ECO:0000313" key="2">
    <source>
        <dbReference type="Proteomes" id="UP000559962"/>
    </source>
</evidence>
<protein>
    <submittedName>
        <fullName evidence="1">ATP phosphoribosyltransferase regulatory subunit</fullName>
    </submittedName>
</protein>
<feature type="non-terminal residue" evidence="1">
    <location>
        <position position="45"/>
    </location>
</feature>